<name>A0ABW1HDG8_9ACTN</name>
<comment type="caution">
    <text evidence="4">The sequence shown here is derived from an EMBL/GenBank/DDBJ whole genome shotgun (WGS) entry which is preliminary data.</text>
</comment>
<dbReference type="Pfam" id="PF03713">
    <property type="entry name" value="DUF305"/>
    <property type="match status" value="1"/>
</dbReference>
<evidence type="ECO:0000313" key="5">
    <source>
        <dbReference type="Proteomes" id="UP001596226"/>
    </source>
</evidence>
<feature type="region of interest" description="Disordered" evidence="1">
    <location>
        <begin position="1"/>
        <end position="25"/>
    </location>
</feature>
<dbReference type="PANTHER" id="PTHR36933:SF1">
    <property type="entry name" value="SLL0788 PROTEIN"/>
    <property type="match status" value="1"/>
</dbReference>
<dbReference type="EMBL" id="JBHSQS010000018">
    <property type="protein sequence ID" value="MFC5926514.1"/>
    <property type="molecule type" value="Genomic_DNA"/>
</dbReference>
<evidence type="ECO:0000259" key="3">
    <source>
        <dbReference type="Pfam" id="PF03713"/>
    </source>
</evidence>
<dbReference type="PANTHER" id="PTHR36933">
    <property type="entry name" value="SLL0788 PROTEIN"/>
    <property type="match status" value="1"/>
</dbReference>
<keyword evidence="2" id="KW-0812">Transmembrane</keyword>
<evidence type="ECO:0000256" key="2">
    <source>
        <dbReference type="SAM" id="Phobius"/>
    </source>
</evidence>
<gene>
    <name evidence="4" type="ORF">ACFQGL_24565</name>
</gene>
<feature type="transmembrane region" description="Helical" evidence="2">
    <location>
        <begin position="32"/>
        <end position="53"/>
    </location>
</feature>
<sequence>MSVTAVVEDAVDEPEDSAQEPRPRRGLGAYRAPLVALVALLVFALGYGAGVFAPPPRTPDDASAEAGFARDMSRHHAQAVEMAMIAYANSPTPEIRQLAYDMALTQQSQIGQMQRWLQEWHLLPTGSQPSMAWMPDGTQAGTDGLMPGMATSAQIAQLREAKGTEVDRLFLELMIKHHLGGLHMIDGVLDRTDRDEVVELAGTMKRNQQLEVTQLRAYQQNPG</sequence>
<keyword evidence="5" id="KW-1185">Reference proteome</keyword>
<organism evidence="4 5">
    <name type="scientific">Micromonospora vulcania</name>
    <dbReference type="NCBI Taxonomy" id="1441873"/>
    <lineage>
        <taxon>Bacteria</taxon>
        <taxon>Bacillati</taxon>
        <taxon>Actinomycetota</taxon>
        <taxon>Actinomycetes</taxon>
        <taxon>Micromonosporales</taxon>
        <taxon>Micromonosporaceae</taxon>
        <taxon>Micromonospora</taxon>
    </lineage>
</organism>
<dbReference type="RefSeq" id="WP_377514840.1">
    <property type="nucleotide sequence ID" value="NZ_JBHSQS010000018.1"/>
</dbReference>
<dbReference type="Proteomes" id="UP001596226">
    <property type="component" value="Unassembled WGS sequence"/>
</dbReference>
<evidence type="ECO:0000256" key="1">
    <source>
        <dbReference type="SAM" id="MobiDB-lite"/>
    </source>
</evidence>
<protein>
    <submittedName>
        <fullName evidence="4">DUF305 domain-containing protein</fullName>
    </submittedName>
</protein>
<reference evidence="5" key="1">
    <citation type="journal article" date="2019" name="Int. J. Syst. Evol. Microbiol.">
        <title>The Global Catalogue of Microorganisms (GCM) 10K type strain sequencing project: providing services to taxonomists for standard genome sequencing and annotation.</title>
        <authorList>
            <consortium name="The Broad Institute Genomics Platform"/>
            <consortium name="The Broad Institute Genome Sequencing Center for Infectious Disease"/>
            <person name="Wu L."/>
            <person name="Ma J."/>
        </authorList>
    </citation>
    <scope>NUCLEOTIDE SEQUENCE [LARGE SCALE GENOMIC DNA]</scope>
    <source>
        <strain evidence="5">CGMCC 4.7144</strain>
    </source>
</reference>
<evidence type="ECO:0000313" key="4">
    <source>
        <dbReference type="EMBL" id="MFC5926514.1"/>
    </source>
</evidence>
<feature type="compositionally biased region" description="Acidic residues" evidence="1">
    <location>
        <begin position="9"/>
        <end position="18"/>
    </location>
</feature>
<dbReference type="InterPro" id="IPR005183">
    <property type="entry name" value="DUF305_CopM-like"/>
</dbReference>
<proteinExistence type="predicted"/>
<keyword evidence="2" id="KW-1133">Transmembrane helix</keyword>
<feature type="domain" description="DUF305" evidence="3">
    <location>
        <begin position="65"/>
        <end position="218"/>
    </location>
</feature>
<dbReference type="Gene3D" id="1.20.1260.10">
    <property type="match status" value="1"/>
</dbReference>
<dbReference type="InterPro" id="IPR012347">
    <property type="entry name" value="Ferritin-like"/>
</dbReference>
<accession>A0ABW1HDG8</accession>
<keyword evidence="2" id="KW-0472">Membrane</keyword>